<dbReference type="RefSeq" id="WP_311241375.1">
    <property type="nucleotide sequence ID" value="NZ_BAABDY010000009.1"/>
</dbReference>
<keyword evidence="3" id="KW-1185">Reference proteome</keyword>
<dbReference type="CDD" id="cd02042">
    <property type="entry name" value="ParAB_family"/>
    <property type="match status" value="1"/>
</dbReference>
<organism evidence="2 3">
    <name type="scientific">Haloarcula argentinensis</name>
    <dbReference type="NCBI Taxonomy" id="43776"/>
    <lineage>
        <taxon>Archaea</taxon>
        <taxon>Methanobacteriati</taxon>
        <taxon>Methanobacteriota</taxon>
        <taxon>Stenosarchaea group</taxon>
        <taxon>Halobacteria</taxon>
        <taxon>Halobacteriales</taxon>
        <taxon>Haloarculaceae</taxon>
        <taxon>Haloarcula</taxon>
    </lineage>
</organism>
<dbReference type="InterPro" id="IPR025669">
    <property type="entry name" value="AAA_dom"/>
</dbReference>
<dbReference type="Proteomes" id="UP001248536">
    <property type="component" value="Unassembled WGS sequence"/>
</dbReference>
<dbReference type="PANTHER" id="PTHR13696:SF99">
    <property type="entry name" value="COBYRINIC ACID AC-DIAMIDE SYNTHASE"/>
    <property type="match status" value="1"/>
</dbReference>
<evidence type="ECO:0000259" key="1">
    <source>
        <dbReference type="Pfam" id="PF13614"/>
    </source>
</evidence>
<dbReference type="Gene3D" id="3.40.50.300">
    <property type="entry name" value="P-loop containing nucleotide triphosphate hydrolases"/>
    <property type="match status" value="1"/>
</dbReference>
<protein>
    <submittedName>
        <fullName evidence="2">ParA family protein</fullName>
    </submittedName>
</protein>
<comment type="caution">
    <text evidence="2">The sequence shown here is derived from an EMBL/GenBank/DDBJ whole genome shotgun (WGS) entry which is preliminary data.</text>
</comment>
<dbReference type="Pfam" id="PF13614">
    <property type="entry name" value="AAA_31"/>
    <property type="match status" value="1"/>
</dbReference>
<dbReference type="EMBL" id="JAMQCP010000007">
    <property type="protein sequence ID" value="MDS0256016.1"/>
    <property type="molecule type" value="Genomic_DNA"/>
</dbReference>
<accession>A0ABU2F7J6</accession>
<sequence length="261" mass="28529">MTSTTQTTRHVAVALQKGGVGKTMVSINVAGALANRGHDVLFVDTDPQGNATEGLGFADTYLEDAPHLASILADGEGDLADIVLEHEEMDVVPSNIDMFTAEAELVSAMQGRRRLERAVDGLLEERDYDFVIYDTPPSLLVMTDSALLAAGNVLIPALAEETSTRALDILFNQIDTIEENFSTTVREVGVVANRVEPDGESKRMMDWFEETFGGAVPVFEVRKRVALKRAWNNSVSIFEHDESSDMEVVFDDIAAHLEAEL</sequence>
<dbReference type="PANTHER" id="PTHR13696">
    <property type="entry name" value="P-LOOP CONTAINING NUCLEOSIDE TRIPHOSPHATE HYDROLASE"/>
    <property type="match status" value="1"/>
</dbReference>
<dbReference type="InterPro" id="IPR050678">
    <property type="entry name" value="DNA_Partitioning_ATPase"/>
</dbReference>
<gene>
    <name evidence="2" type="ORF">NC662_20165</name>
</gene>
<dbReference type="SUPFAM" id="SSF52540">
    <property type="entry name" value="P-loop containing nucleoside triphosphate hydrolases"/>
    <property type="match status" value="1"/>
</dbReference>
<evidence type="ECO:0000313" key="2">
    <source>
        <dbReference type="EMBL" id="MDS0256016.1"/>
    </source>
</evidence>
<dbReference type="InterPro" id="IPR027417">
    <property type="entry name" value="P-loop_NTPase"/>
</dbReference>
<reference evidence="2 3" key="1">
    <citation type="submission" date="2022-06" db="EMBL/GenBank/DDBJ databases">
        <title>Haloarcula sp. a new haloarchaeum isolate from saline soil.</title>
        <authorList>
            <person name="Strakova D."/>
            <person name="Galisteo C."/>
            <person name="Sanchez-Porro C."/>
            <person name="Ventosa A."/>
        </authorList>
    </citation>
    <scope>NUCLEOTIDE SEQUENCE [LARGE SCALE GENOMIC DNA]</scope>
    <source>
        <strain evidence="2 3">JCM 15760</strain>
    </source>
</reference>
<name>A0ABU2F7J6_HALAR</name>
<evidence type="ECO:0000313" key="3">
    <source>
        <dbReference type="Proteomes" id="UP001248536"/>
    </source>
</evidence>
<proteinExistence type="predicted"/>
<feature type="domain" description="AAA" evidence="1">
    <location>
        <begin position="9"/>
        <end position="183"/>
    </location>
</feature>